<dbReference type="Pfam" id="PF22938">
    <property type="entry name" value="Integrase_p58_C"/>
    <property type="match status" value="1"/>
</dbReference>
<dbReference type="InterPro" id="IPR054465">
    <property type="entry name" value="Integrase_p58-like_C"/>
</dbReference>
<dbReference type="EMBL" id="JAHLQT010014956">
    <property type="protein sequence ID" value="KAG7169886.1"/>
    <property type="molecule type" value="Genomic_DNA"/>
</dbReference>
<comment type="caution">
    <text evidence="2">The sequence shown here is derived from an EMBL/GenBank/DDBJ whole genome shotgun (WGS) entry which is preliminary data.</text>
</comment>
<feature type="domain" description="Integrase p58-like C-terminal" evidence="1">
    <location>
        <begin position="167"/>
        <end position="197"/>
    </location>
</feature>
<evidence type="ECO:0000313" key="3">
    <source>
        <dbReference type="Proteomes" id="UP000747542"/>
    </source>
</evidence>
<keyword evidence="3" id="KW-1185">Reference proteome</keyword>
<accession>A0A8J5KAC3</accession>
<protein>
    <recommendedName>
        <fullName evidence="1">Integrase p58-like C-terminal domain-containing protein</fullName>
    </recommendedName>
</protein>
<organism evidence="2 3">
    <name type="scientific">Homarus americanus</name>
    <name type="common">American lobster</name>
    <dbReference type="NCBI Taxonomy" id="6706"/>
    <lineage>
        <taxon>Eukaryota</taxon>
        <taxon>Metazoa</taxon>
        <taxon>Ecdysozoa</taxon>
        <taxon>Arthropoda</taxon>
        <taxon>Crustacea</taxon>
        <taxon>Multicrustacea</taxon>
        <taxon>Malacostraca</taxon>
        <taxon>Eumalacostraca</taxon>
        <taxon>Eucarida</taxon>
        <taxon>Decapoda</taxon>
        <taxon>Pleocyemata</taxon>
        <taxon>Astacidea</taxon>
        <taxon>Nephropoidea</taxon>
        <taxon>Nephropidae</taxon>
        <taxon>Homarus</taxon>
    </lineage>
</organism>
<gene>
    <name evidence="2" type="ORF">Hamer_G028998</name>
</gene>
<reference evidence="2" key="1">
    <citation type="journal article" date="2021" name="Sci. Adv.">
        <title>The American lobster genome reveals insights on longevity, neural, and immune adaptations.</title>
        <authorList>
            <person name="Polinski J.M."/>
            <person name="Zimin A.V."/>
            <person name="Clark K.F."/>
            <person name="Kohn A.B."/>
            <person name="Sadowski N."/>
            <person name="Timp W."/>
            <person name="Ptitsyn A."/>
            <person name="Khanna P."/>
            <person name="Romanova D.Y."/>
            <person name="Williams P."/>
            <person name="Greenwood S.J."/>
            <person name="Moroz L.L."/>
            <person name="Walt D.R."/>
            <person name="Bodnar A.G."/>
        </authorList>
    </citation>
    <scope>NUCLEOTIDE SEQUENCE</scope>
    <source>
        <strain evidence="2">GMGI-L3</strain>
    </source>
</reference>
<name>A0A8J5KAC3_HOMAM</name>
<proteinExistence type="predicted"/>
<evidence type="ECO:0000259" key="1">
    <source>
        <dbReference type="Pfam" id="PF22938"/>
    </source>
</evidence>
<evidence type="ECO:0000313" key="2">
    <source>
        <dbReference type="EMBL" id="KAG7169886.1"/>
    </source>
</evidence>
<dbReference type="Proteomes" id="UP000747542">
    <property type="component" value="Unassembled WGS sequence"/>
</dbReference>
<dbReference type="AlphaFoldDB" id="A0A8J5KAC3"/>
<sequence>MREMHNNLTSGHLGMKKALSRLQKVLLGWHAFGCERMVPFMRCLRQEWTKAHMHVHCSLPCSCTNGEVAVDIAGTSASLQMGIVNWIHTGKTDAGSRLRLPVDLLDRRPPDEELPEETTSYVRRLQIKLTEVHHQGRGALEFSGELMKRSHDVKASQVCYKDESMRGPYTVVERLADVTYRIKGRREAQPKVVHVNRQPPTTDEDQTCDLGRTNYRTDSGNPTMEQGRGHCSRLVELDMAGEGDRFEDVTEVAAPRGL</sequence>